<evidence type="ECO:0000256" key="9">
    <source>
        <dbReference type="ARBA" id="ARBA00022908"/>
    </source>
</evidence>
<dbReference type="GO" id="GO:0003964">
    <property type="term" value="F:RNA-directed DNA polymerase activity"/>
    <property type="evidence" value="ECO:0007669"/>
    <property type="project" value="UniProtKB-KW"/>
</dbReference>
<evidence type="ECO:0000256" key="11">
    <source>
        <dbReference type="ARBA" id="ARBA00022932"/>
    </source>
</evidence>
<dbReference type="PANTHER" id="PTHR42648:SF11">
    <property type="entry name" value="TRANSPOSON TY4-P GAG-POL POLYPROTEIN"/>
    <property type="match status" value="1"/>
</dbReference>
<dbReference type="GO" id="GO:0046872">
    <property type="term" value="F:metal ion binding"/>
    <property type="evidence" value="ECO:0007669"/>
    <property type="project" value="UniProtKB-KW"/>
</dbReference>
<keyword evidence="3" id="KW-0540">Nuclease</keyword>
<dbReference type="AlphaFoldDB" id="A0A9Q3FDV3"/>
<name>A0A9Q3FDV3_9BASI</name>
<protein>
    <recommendedName>
        <fullName evidence="15">Integrase catalytic domain-containing protein</fullName>
    </recommendedName>
</protein>
<dbReference type="GO" id="GO:0016787">
    <property type="term" value="F:hydrolase activity"/>
    <property type="evidence" value="ECO:0007669"/>
    <property type="project" value="UniProtKB-KW"/>
</dbReference>
<keyword evidence="4" id="KW-0479">Metal-binding</keyword>
<comment type="caution">
    <text evidence="16">The sequence shown here is derived from an EMBL/GenBank/DDBJ whole genome shotgun (WGS) entry which is preliminary data.</text>
</comment>
<evidence type="ECO:0000256" key="8">
    <source>
        <dbReference type="ARBA" id="ARBA00022884"/>
    </source>
</evidence>
<dbReference type="GO" id="GO:0003887">
    <property type="term" value="F:DNA-directed DNA polymerase activity"/>
    <property type="evidence" value="ECO:0007669"/>
    <property type="project" value="UniProtKB-KW"/>
</dbReference>
<keyword evidence="8" id="KW-0694">RNA-binding</keyword>
<evidence type="ECO:0000256" key="2">
    <source>
        <dbReference type="ARBA" id="ARBA00022695"/>
    </source>
</evidence>
<dbReference type="GO" id="GO:0032196">
    <property type="term" value="P:transposition"/>
    <property type="evidence" value="ECO:0007669"/>
    <property type="project" value="UniProtKB-KW"/>
</dbReference>
<evidence type="ECO:0000256" key="12">
    <source>
        <dbReference type="ARBA" id="ARBA00023172"/>
    </source>
</evidence>
<evidence type="ECO:0000256" key="6">
    <source>
        <dbReference type="ARBA" id="ARBA00022801"/>
    </source>
</evidence>
<gene>
    <name evidence="16" type="ORF">O181_075873</name>
</gene>
<evidence type="ECO:0000313" key="17">
    <source>
        <dbReference type="Proteomes" id="UP000765509"/>
    </source>
</evidence>
<dbReference type="EMBL" id="AVOT02040915">
    <property type="protein sequence ID" value="MBW0536158.1"/>
    <property type="molecule type" value="Genomic_DNA"/>
</dbReference>
<evidence type="ECO:0000259" key="15">
    <source>
        <dbReference type="PROSITE" id="PS50994"/>
    </source>
</evidence>
<dbReference type="InterPro" id="IPR039537">
    <property type="entry name" value="Retrotran_Ty1/copia-like"/>
</dbReference>
<organism evidence="16 17">
    <name type="scientific">Austropuccinia psidii MF-1</name>
    <dbReference type="NCBI Taxonomy" id="1389203"/>
    <lineage>
        <taxon>Eukaryota</taxon>
        <taxon>Fungi</taxon>
        <taxon>Dikarya</taxon>
        <taxon>Basidiomycota</taxon>
        <taxon>Pucciniomycotina</taxon>
        <taxon>Pucciniomycetes</taxon>
        <taxon>Pucciniales</taxon>
        <taxon>Sphaerophragmiaceae</taxon>
        <taxon>Austropuccinia</taxon>
    </lineage>
</organism>
<dbReference type="GO" id="GO:0006310">
    <property type="term" value="P:DNA recombination"/>
    <property type="evidence" value="ECO:0007669"/>
    <property type="project" value="UniProtKB-KW"/>
</dbReference>
<dbReference type="PANTHER" id="PTHR42648">
    <property type="entry name" value="TRANSPOSASE, PUTATIVE-RELATED"/>
    <property type="match status" value="1"/>
</dbReference>
<evidence type="ECO:0000256" key="5">
    <source>
        <dbReference type="ARBA" id="ARBA00022759"/>
    </source>
</evidence>
<evidence type="ECO:0000256" key="3">
    <source>
        <dbReference type="ARBA" id="ARBA00022722"/>
    </source>
</evidence>
<evidence type="ECO:0000313" key="16">
    <source>
        <dbReference type="EMBL" id="MBW0536158.1"/>
    </source>
</evidence>
<keyword evidence="10" id="KW-0695">RNA-directed DNA polymerase</keyword>
<proteinExistence type="predicted"/>
<keyword evidence="7" id="KW-0460">Magnesium</keyword>
<evidence type="ECO:0000256" key="10">
    <source>
        <dbReference type="ARBA" id="ARBA00022918"/>
    </source>
</evidence>
<evidence type="ECO:0000256" key="13">
    <source>
        <dbReference type="ARBA" id="ARBA00048173"/>
    </source>
</evidence>
<keyword evidence="9" id="KW-0229">DNA integration</keyword>
<dbReference type="GO" id="GO:0005634">
    <property type="term" value="C:nucleus"/>
    <property type="evidence" value="ECO:0007669"/>
    <property type="project" value="UniProtKB-ARBA"/>
</dbReference>
<keyword evidence="5" id="KW-0255">Endonuclease</keyword>
<feature type="domain" description="Integrase catalytic" evidence="15">
    <location>
        <begin position="8"/>
        <end position="177"/>
    </location>
</feature>
<evidence type="ECO:0000256" key="14">
    <source>
        <dbReference type="ARBA" id="ARBA00049244"/>
    </source>
</evidence>
<evidence type="ECO:0000256" key="4">
    <source>
        <dbReference type="ARBA" id="ARBA00022723"/>
    </source>
</evidence>
<dbReference type="SUPFAM" id="SSF53098">
    <property type="entry name" value="Ribonuclease H-like"/>
    <property type="match status" value="1"/>
</dbReference>
<keyword evidence="12" id="KW-0233">DNA recombination</keyword>
<dbReference type="PROSITE" id="PS50994">
    <property type="entry name" value="INTEGRASE"/>
    <property type="match status" value="1"/>
</dbReference>
<dbReference type="OrthoDB" id="3863715at2759"/>
<keyword evidence="11" id="KW-0808">Transferase</keyword>
<dbReference type="Proteomes" id="UP000765509">
    <property type="component" value="Unassembled WGS sequence"/>
</dbReference>
<dbReference type="InterPro" id="IPR036397">
    <property type="entry name" value="RNaseH_sf"/>
</dbReference>
<keyword evidence="1" id="KW-0815">Transposition</keyword>
<dbReference type="InterPro" id="IPR012337">
    <property type="entry name" value="RNaseH-like_sf"/>
</dbReference>
<keyword evidence="6" id="KW-0378">Hydrolase</keyword>
<keyword evidence="11" id="KW-0239">DNA-directed DNA polymerase</keyword>
<dbReference type="GO" id="GO:0003723">
    <property type="term" value="F:RNA binding"/>
    <property type="evidence" value="ECO:0007669"/>
    <property type="project" value="UniProtKB-KW"/>
</dbReference>
<dbReference type="Gene3D" id="3.30.420.10">
    <property type="entry name" value="Ribonuclease H-like superfamily/Ribonuclease H"/>
    <property type="match status" value="1"/>
</dbReference>
<comment type="catalytic activity">
    <reaction evidence="13">
        <text>DNA(n) + a 2'-deoxyribonucleoside 5'-triphosphate = DNA(n+1) + diphosphate</text>
        <dbReference type="Rhea" id="RHEA:22508"/>
        <dbReference type="Rhea" id="RHEA-COMP:17339"/>
        <dbReference type="Rhea" id="RHEA-COMP:17340"/>
        <dbReference type="ChEBI" id="CHEBI:33019"/>
        <dbReference type="ChEBI" id="CHEBI:61560"/>
        <dbReference type="ChEBI" id="CHEBI:173112"/>
        <dbReference type="EC" id="2.7.7.49"/>
    </reaction>
</comment>
<reference evidence="16" key="1">
    <citation type="submission" date="2021-03" db="EMBL/GenBank/DDBJ databases">
        <title>Draft genome sequence of rust myrtle Austropuccinia psidii MF-1, a brazilian biotype.</title>
        <authorList>
            <person name="Quecine M.C."/>
            <person name="Pachon D.M.R."/>
            <person name="Bonatelli M.L."/>
            <person name="Correr F.H."/>
            <person name="Franceschini L.M."/>
            <person name="Leite T.F."/>
            <person name="Margarido G.R.A."/>
            <person name="Almeida C.A."/>
            <person name="Ferrarezi J.A."/>
            <person name="Labate C.A."/>
        </authorList>
    </citation>
    <scope>NUCLEOTIDE SEQUENCE</scope>
    <source>
        <strain evidence="16">MF-1</strain>
    </source>
</reference>
<dbReference type="GO" id="GO:0015074">
    <property type="term" value="P:DNA integration"/>
    <property type="evidence" value="ECO:0007669"/>
    <property type="project" value="UniProtKB-KW"/>
</dbReference>
<keyword evidence="2" id="KW-0548">Nucleotidyltransferase</keyword>
<keyword evidence="17" id="KW-1185">Reference proteome</keyword>
<evidence type="ECO:0000256" key="1">
    <source>
        <dbReference type="ARBA" id="ARBA00022578"/>
    </source>
</evidence>
<comment type="catalytic activity">
    <reaction evidence="14">
        <text>DNA(n) + a 2'-deoxyribonucleoside 5'-triphosphate = DNA(n+1) + diphosphate</text>
        <dbReference type="Rhea" id="RHEA:22508"/>
        <dbReference type="Rhea" id="RHEA-COMP:17339"/>
        <dbReference type="Rhea" id="RHEA-COMP:17340"/>
        <dbReference type="ChEBI" id="CHEBI:33019"/>
        <dbReference type="ChEBI" id="CHEBI:61560"/>
        <dbReference type="ChEBI" id="CHEBI:173112"/>
        <dbReference type="EC" id="2.7.7.7"/>
    </reaction>
</comment>
<accession>A0A9Q3FDV3</accession>
<evidence type="ECO:0000256" key="7">
    <source>
        <dbReference type="ARBA" id="ARBA00022842"/>
    </source>
</evidence>
<dbReference type="GO" id="GO:0004519">
    <property type="term" value="F:endonuclease activity"/>
    <property type="evidence" value="ECO:0007669"/>
    <property type="project" value="UniProtKB-KW"/>
</dbReference>
<sequence length="177" mass="20125">MQASDELPKELPCDLMLLDVMGPFPNLYIHQNKYILTLHNHASTFVFCFPIKTRDQVPKILADTLHLIRSVFKDSVKFLQSNNAKEYSVQSFRIMLTNMGTQQLFTGPCTPEQNGEAEQLNRTLGDSERKILRASGLPLIFWLYAYKCAAYIHNMIPNSQSGDQGITLRGKLLVSLF</sequence>
<dbReference type="InterPro" id="IPR001584">
    <property type="entry name" value="Integrase_cat-core"/>
</dbReference>